<dbReference type="GO" id="GO:0006508">
    <property type="term" value="P:proteolysis"/>
    <property type="evidence" value="ECO:0007669"/>
    <property type="project" value="UniProtKB-KW"/>
</dbReference>
<dbReference type="InterPro" id="IPR001478">
    <property type="entry name" value="PDZ"/>
</dbReference>
<evidence type="ECO:0000313" key="6">
    <source>
        <dbReference type="Proteomes" id="UP000176996"/>
    </source>
</evidence>
<keyword evidence="3" id="KW-0732">Signal</keyword>
<reference evidence="5 6" key="1">
    <citation type="journal article" date="2016" name="Nat. Commun.">
        <title>Thousands of microbial genomes shed light on interconnected biogeochemical processes in an aquifer system.</title>
        <authorList>
            <person name="Anantharaman K."/>
            <person name="Brown C.T."/>
            <person name="Hug L.A."/>
            <person name="Sharon I."/>
            <person name="Castelle C.J."/>
            <person name="Probst A.J."/>
            <person name="Thomas B.C."/>
            <person name="Singh A."/>
            <person name="Wilkins M.J."/>
            <person name="Karaoz U."/>
            <person name="Brodie E.L."/>
            <person name="Williams K.H."/>
            <person name="Hubbard S.S."/>
            <person name="Banfield J.F."/>
        </authorList>
    </citation>
    <scope>NUCLEOTIDE SEQUENCE [LARGE SCALE GENOMIC DNA]</scope>
</reference>
<evidence type="ECO:0000259" key="4">
    <source>
        <dbReference type="SMART" id="SM00228"/>
    </source>
</evidence>
<organism evidence="5 6">
    <name type="scientific">Candidatus Jorgensenbacteria bacterium RIFCSPLOWO2_01_FULL_45_25b</name>
    <dbReference type="NCBI Taxonomy" id="1798471"/>
    <lineage>
        <taxon>Bacteria</taxon>
        <taxon>Candidatus Joergenseniibacteriota</taxon>
    </lineage>
</organism>
<dbReference type="Gene3D" id="2.40.10.120">
    <property type="match status" value="1"/>
</dbReference>
<dbReference type="SUPFAM" id="SSF50156">
    <property type="entry name" value="PDZ domain-like"/>
    <property type="match status" value="1"/>
</dbReference>
<dbReference type="PANTHER" id="PTHR43343">
    <property type="entry name" value="PEPTIDASE S12"/>
    <property type="match status" value="1"/>
</dbReference>
<dbReference type="STRING" id="1798471.A3A21_04250"/>
<dbReference type="PRINTS" id="PR00834">
    <property type="entry name" value="PROTEASES2C"/>
</dbReference>
<dbReference type="Proteomes" id="UP000176996">
    <property type="component" value="Unassembled WGS sequence"/>
</dbReference>
<evidence type="ECO:0000256" key="1">
    <source>
        <dbReference type="ARBA" id="ARBA00022670"/>
    </source>
</evidence>
<dbReference type="AlphaFoldDB" id="A0A1F6BWX7"/>
<keyword evidence="2" id="KW-0378">Hydrolase</keyword>
<dbReference type="SMART" id="SM00228">
    <property type="entry name" value="PDZ"/>
    <property type="match status" value="1"/>
</dbReference>
<comment type="caution">
    <text evidence="5">The sequence shown here is derived from an EMBL/GenBank/DDBJ whole genome shotgun (WGS) entry which is preliminary data.</text>
</comment>
<dbReference type="SUPFAM" id="SSF50494">
    <property type="entry name" value="Trypsin-like serine proteases"/>
    <property type="match status" value="1"/>
</dbReference>
<dbReference type="InterPro" id="IPR001940">
    <property type="entry name" value="Peptidase_S1C"/>
</dbReference>
<feature type="domain" description="PDZ" evidence="4">
    <location>
        <begin position="317"/>
        <end position="404"/>
    </location>
</feature>
<feature type="signal peptide" evidence="3">
    <location>
        <begin position="1"/>
        <end position="27"/>
    </location>
</feature>
<keyword evidence="1" id="KW-0645">Protease</keyword>
<gene>
    <name evidence="5" type="ORF">A3A21_04250</name>
</gene>
<name>A0A1F6BWX7_9BACT</name>
<dbReference type="GO" id="GO:0004252">
    <property type="term" value="F:serine-type endopeptidase activity"/>
    <property type="evidence" value="ECO:0007669"/>
    <property type="project" value="InterPro"/>
</dbReference>
<accession>A0A1F6BWX7</accession>
<dbReference type="Pfam" id="PF13365">
    <property type="entry name" value="Trypsin_2"/>
    <property type="match status" value="1"/>
</dbReference>
<dbReference type="InterPro" id="IPR009003">
    <property type="entry name" value="Peptidase_S1_PA"/>
</dbReference>
<proteinExistence type="predicted"/>
<dbReference type="EMBL" id="MFKK01000013">
    <property type="protein sequence ID" value="OGG41328.1"/>
    <property type="molecule type" value="Genomic_DNA"/>
</dbReference>
<protein>
    <recommendedName>
        <fullName evidence="4">PDZ domain-containing protein</fullName>
    </recommendedName>
</protein>
<sequence length="419" mass="44593">MRKQIVIFCSVSLIAGIGLGAVSSASALSWSDIKNFFLKEEKENASGTIGEIKEEKKESPPVALYKPVIDYEEAVTKAVEEAAPSVVSIIISKDLPVIENCPYDPFSDIPPEFRDFFGGGGFQFQRPCQKGTEKREVGGGTGFIISENGLIVTNKHVVQDTGAEYTVLTNDGKKYDAKVLARDPLQDIAIIKIEKSGLKPARLGNSDTLKLGQTAIAIGNALGEFRNTVSVGVISGLARDITAGGGGFTEKIEGVIQTDAAVNQGNSGGPLLNLKGEVIGINTAIASGAENIGFTIPINQAKKDITSVKETGSIKTPFVGIRYVPITPELAKKQSLSVEYGVVLRGSEEGPAIASNSPASRAGLQAEDIILEVNGEKIEKKSFNTIIQKYGVGEIITLKVRRGKEALSVKIKLAERQDM</sequence>
<dbReference type="InterPro" id="IPR051201">
    <property type="entry name" value="Chloro_Bact_Ser_Proteases"/>
</dbReference>
<dbReference type="InterPro" id="IPR036034">
    <property type="entry name" value="PDZ_sf"/>
</dbReference>
<dbReference type="Gene3D" id="2.30.42.10">
    <property type="match status" value="1"/>
</dbReference>
<evidence type="ECO:0000313" key="5">
    <source>
        <dbReference type="EMBL" id="OGG41328.1"/>
    </source>
</evidence>
<evidence type="ECO:0000256" key="3">
    <source>
        <dbReference type="SAM" id="SignalP"/>
    </source>
</evidence>
<feature type="chain" id="PRO_5009523186" description="PDZ domain-containing protein" evidence="3">
    <location>
        <begin position="28"/>
        <end position="419"/>
    </location>
</feature>
<evidence type="ECO:0000256" key="2">
    <source>
        <dbReference type="ARBA" id="ARBA00022801"/>
    </source>
</evidence>
<dbReference type="Pfam" id="PF13180">
    <property type="entry name" value="PDZ_2"/>
    <property type="match status" value="1"/>
</dbReference>
<dbReference type="PANTHER" id="PTHR43343:SF3">
    <property type="entry name" value="PROTEASE DO-LIKE 8, CHLOROPLASTIC"/>
    <property type="match status" value="1"/>
</dbReference>